<evidence type="ECO:0000313" key="2">
    <source>
        <dbReference type="Proteomes" id="UP000317770"/>
    </source>
</evidence>
<reference evidence="1 2" key="1">
    <citation type="submission" date="2019-07" db="EMBL/GenBank/DDBJ databases">
        <title>Genome assembly of Bacillus simplex strain GGC-P6A.</title>
        <authorList>
            <person name="Jennings M.E."/>
            <person name="Barton H.A."/>
        </authorList>
    </citation>
    <scope>NUCLEOTIDE SEQUENCE [LARGE SCALE GENOMIC DNA]</scope>
    <source>
        <strain evidence="1 2">GGC-P6A</strain>
    </source>
</reference>
<organism evidence="1 2">
    <name type="scientific">Peribacillus simplex</name>
    <dbReference type="NCBI Taxonomy" id="1478"/>
    <lineage>
        <taxon>Bacteria</taxon>
        <taxon>Bacillati</taxon>
        <taxon>Bacillota</taxon>
        <taxon>Bacilli</taxon>
        <taxon>Bacillales</taxon>
        <taxon>Bacillaceae</taxon>
        <taxon>Peribacillus</taxon>
    </lineage>
</organism>
<proteinExistence type="predicted"/>
<dbReference type="Pfam" id="PF14149">
    <property type="entry name" value="YhfH"/>
    <property type="match status" value="1"/>
</dbReference>
<dbReference type="RefSeq" id="WP_094246607.1">
    <property type="nucleotide sequence ID" value="NZ_CAKKMK010000027.1"/>
</dbReference>
<sequence>MQTKNPLEFFRTLPPKQCSECGTHIIEQAESYLLECDHCLSKHED</sequence>
<dbReference type="AlphaFoldDB" id="A0A8B5XTL6"/>
<name>A0A8B5XTL6_9BACI</name>
<evidence type="ECO:0000313" key="1">
    <source>
        <dbReference type="EMBL" id="TVX76399.1"/>
    </source>
</evidence>
<comment type="caution">
    <text evidence="1">The sequence shown here is derived from an EMBL/GenBank/DDBJ whole genome shotgun (WGS) entry which is preliminary data.</text>
</comment>
<dbReference type="EMBL" id="VNKI01000016">
    <property type="protein sequence ID" value="TVX76399.1"/>
    <property type="molecule type" value="Genomic_DNA"/>
</dbReference>
<dbReference type="GeneID" id="56473271"/>
<dbReference type="Proteomes" id="UP000317770">
    <property type="component" value="Unassembled WGS sequence"/>
</dbReference>
<dbReference type="InterPro" id="IPR025432">
    <property type="entry name" value="YhfH-like"/>
</dbReference>
<accession>A0A8B5XTL6</accession>
<gene>
    <name evidence="1" type="ORF">FQP34_25270</name>
</gene>
<protein>
    <submittedName>
        <fullName evidence="1">YhfH family protein</fullName>
    </submittedName>
</protein>